<gene>
    <name evidence="2" type="ORF">SKAU_G00068350</name>
</gene>
<dbReference type="Proteomes" id="UP001152622">
    <property type="component" value="Chromosome 2"/>
</dbReference>
<evidence type="ECO:0000256" key="1">
    <source>
        <dbReference type="SAM" id="MobiDB-lite"/>
    </source>
</evidence>
<keyword evidence="3" id="KW-1185">Reference proteome</keyword>
<protein>
    <submittedName>
        <fullName evidence="2">Uncharacterized protein</fullName>
    </submittedName>
</protein>
<dbReference type="EMBL" id="JAINUF010000002">
    <property type="protein sequence ID" value="KAJ8376255.1"/>
    <property type="molecule type" value="Genomic_DNA"/>
</dbReference>
<feature type="region of interest" description="Disordered" evidence="1">
    <location>
        <begin position="52"/>
        <end position="79"/>
    </location>
</feature>
<evidence type="ECO:0000313" key="3">
    <source>
        <dbReference type="Proteomes" id="UP001152622"/>
    </source>
</evidence>
<feature type="compositionally biased region" description="Basic and acidic residues" evidence="1">
    <location>
        <begin position="67"/>
        <end position="79"/>
    </location>
</feature>
<sequence length="79" mass="9105">MATVRIKNERHVLRQTFFPPSATAPFFPLRSASPPLYLLWTYSKYENAISEGETRRAGREGWGCLKDSQKDGDTEDQQR</sequence>
<dbReference type="AlphaFoldDB" id="A0A9Q1G6G7"/>
<name>A0A9Q1G6G7_SYNKA</name>
<accession>A0A9Q1G6G7</accession>
<reference evidence="2" key="1">
    <citation type="journal article" date="2023" name="Science">
        <title>Genome structures resolve the early diversification of teleost fishes.</title>
        <authorList>
            <person name="Parey E."/>
            <person name="Louis A."/>
            <person name="Montfort J."/>
            <person name="Bouchez O."/>
            <person name="Roques C."/>
            <person name="Iampietro C."/>
            <person name="Lluch J."/>
            <person name="Castinel A."/>
            <person name="Donnadieu C."/>
            <person name="Desvignes T."/>
            <person name="Floi Bucao C."/>
            <person name="Jouanno E."/>
            <person name="Wen M."/>
            <person name="Mejri S."/>
            <person name="Dirks R."/>
            <person name="Jansen H."/>
            <person name="Henkel C."/>
            <person name="Chen W.J."/>
            <person name="Zahm M."/>
            <person name="Cabau C."/>
            <person name="Klopp C."/>
            <person name="Thompson A.W."/>
            <person name="Robinson-Rechavi M."/>
            <person name="Braasch I."/>
            <person name="Lecointre G."/>
            <person name="Bobe J."/>
            <person name="Postlethwait J.H."/>
            <person name="Berthelot C."/>
            <person name="Roest Crollius H."/>
            <person name="Guiguen Y."/>
        </authorList>
    </citation>
    <scope>NUCLEOTIDE SEQUENCE</scope>
    <source>
        <strain evidence="2">WJC10195</strain>
    </source>
</reference>
<comment type="caution">
    <text evidence="2">The sequence shown here is derived from an EMBL/GenBank/DDBJ whole genome shotgun (WGS) entry which is preliminary data.</text>
</comment>
<proteinExistence type="predicted"/>
<evidence type="ECO:0000313" key="2">
    <source>
        <dbReference type="EMBL" id="KAJ8376255.1"/>
    </source>
</evidence>
<organism evidence="2 3">
    <name type="scientific">Synaphobranchus kaupii</name>
    <name type="common">Kaup's arrowtooth eel</name>
    <dbReference type="NCBI Taxonomy" id="118154"/>
    <lineage>
        <taxon>Eukaryota</taxon>
        <taxon>Metazoa</taxon>
        <taxon>Chordata</taxon>
        <taxon>Craniata</taxon>
        <taxon>Vertebrata</taxon>
        <taxon>Euteleostomi</taxon>
        <taxon>Actinopterygii</taxon>
        <taxon>Neopterygii</taxon>
        <taxon>Teleostei</taxon>
        <taxon>Anguilliformes</taxon>
        <taxon>Synaphobranchidae</taxon>
        <taxon>Synaphobranchus</taxon>
    </lineage>
</organism>